<dbReference type="KEGG" id="prel:PRELSG_0019200"/>
<organism evidence="3 4">
    <name type="scientific">Plasmodium relictum</name>
    <dbReference type="NCBI Taxonomy" id="85471"/>
    <lineage>
        <taxon>Eukaryota</taxon>
        <taxon>Sar</taxon>
        <taxon>Alveolata</taxon>
        <taxon>Apicomplexa</taxon>
        <taxon>Aconoidasida</taxon>
        <taxon>Haemosporida</taxon>
        <taxon>Plasmodiidae</taxon>
        <taxon>Plasmodium</taxon>
        <taxon>Plasmodium (Haemamoeba)</taxon>
    </lineage>
</organism>
<keyword evidence="2" id="KW-0732">Signal</keyword>
<evidence type="ECO:0008006" key="5">
    <source>
        <dbReference type="Google" id="ProtNLM"/>
    </source>
</evidence>
<feature type="chain" id="PRO_5012113927" description="Fam-b protein" evidence="2">
    <location>
        <begin position="24"/>
        <end position="297"/>
    </location>
</feature>
<keyword evidence="1" id="KW-1133">Transmembrane helix</keyword>
<dbReference type="Proteomes" id="UP000220158">
    <property type="component" value="Unassembled WGS sequence"/>
</dbReference>
<feature type="signal peptide" evidence="2">
    <location>
        <begin position="1"/>
        <end position="23"/>
    </location>
</feature>
<keyword evidence="1" id="KW-0472">Membrane</keyword>
<dbReference type="EMBL" id="CVMU01000039">
    <property type="protein sequence ID" value="CRG84152.1"/>
    <property type="molecule type" value="Genomic_DNA"/>
</dbReference>
<evidence type="ECO:0000256" key="1">
    <source>
        <dbReference type="SAM" id="Phobius"/>
    </source>
</evidence>
<accession>A0A1J1GMN9</accession>
<dbReference type="VEuPathDB" id="PlasmoDB:PRELSG_0019200"/>
<evidence type="ECO:0000313" key="3">
    <source>
        <dbReference type="EMBL" id="CRG84152.1"/>
    </source>
</evidence>
<reference evidence="3 4" key="1">
    <citation type="submission" date="2015-04" db="EMBL/GenBank/DDBJ databases">
        <authorList>
            <consortium name="Pathogen Informatics"/>
        </authorList>
    </citation>
    <scope>NUCLEOTIDE SEQUENCE [LARGE SCALE GENOMIC DNA]</scope>
    <source>
        <strain evidence="3 4">SGS1</strain>
    </source>
</reference>
<dbReference type="AlphaFoldDB" id="A0A1J1GMN9"/>
<protein>
    <recommendedName>
        <fullName evidence="5">Fam-b protein</fullName>
    </recommendedName>
</protein>
<evidence type="ECO:0000256" key="2">
    <source>
        <dbReference type="SAM" id="SignalP"/>
    </source>
</evidence>
<feature type="transmembrane region" description="Helical" evidence="1">
    <location>
        <begin position="270"/>
        <end position="290"/>
    </location>
</feature>
<keyword evidence="4" id="KW-1185">Reference proteome</keyword>
<proteinExistence type="predicted"/>
<name>A0A1J1GMN9_PLARL</name>
<gene>
    <name evidence="3" type="ORF">PRELSG_0019200</name>
</gene>
<keyword evidence="1" id="KW-0812">Transmembrane</keyword>
<sequence length="297" mass="34007">MRNSNVCIILLNIAIVLTGISFAENNGTNVNSTGSDLINSSVYLNNNNGREDAIYDSQNSDLGENDILPNTSGNTAFYNLQNVRLGNTQSDILRTDPYLRRHRLNLEVQRRKLINMKKRLDDIYKTLSQRMETFCSVPDKEYSEYKLDELDDKANDVYDVSSDNMMEYNRILIINKEIKKYLEKNHVNSTIHNDKIVPIMQKNAALQYHIKHMINVCLNLINFIHKKKGVNDNIEGFLGRQRNDVNKSEFSLYSVETENDGFFSSTKAKVTLGILGCLLVGGGIAFAFYYKNIMYKN</sequence>
<evidence type="ECO:0000313" key="4">
    <source>
        <dbReference type="Proteomes" id="UP000220158"/>
    </source>
</evidence>
<dbReference type="GeneID" id="39734119"/>
<dbReference type="RefSeq" id="XP_028531052.1">
    <property type="nucleotide sequence ID" value="XM_028677445.1"/>
</dbReference>